<dbReference type="GeneID" id="64856485"/>
<evidence type="ECO:0000256" key="6">
    <source>
        <dbReference type="RuleBase" id="RU368039"/>
    </source>
</evidence>
<comment type="similarity">
    <text evidence="2 6">Belongs to the complex I LYR family. SDHAF3 subfamily.</text>
</comment>
<dbReference type="CDD" id="cd20270">
    <property type="entry name" value="Complex1_LYR_SDHAF3_LYRM10"/>
    <property type="match status" value="1"/>
</dbReference>
<dbReference type="Pfam" id="PF13233">
    <property type="entry name" value="Complex1_LYR_2"/>
    <property type="match status" value="1"/>
</dbReference>
<dbReference type="InterPro" id="IPR008381">
    <property type="entry name" value="SDHAF3/Sdh7"/>
</dbReference>
<evidence type="ECO:0000256" key="4">
    <source>
        <dbReference type="ARBA" id="ARBA00023128"/>
    </source>
</evidence>
<dbReference type="EMBL" id="CAEFZW010000002">
    <property type="protein sequence ID" value="CAB4253328.1"/>
    <property type="molecule type" value="Genomic_DNA"/>
</dbReference>
<dbReference type="GO" id="GO:0005758">
    <property type="term" value="C:mitochondrial intermembrane space"/>
    <property type="evidence" value="ECO:0007669"/>
    <property type="project" value="TreeGrafter"/>
</dbReference>
<dbReference type="AlphaFoldDB" id="A0A8H2VDK6"/>
<keyword evidence="3" id="KW-0809">Transit peptide</keyword>
<dbReference type="GO" id="GO:0005759">
    <property type="term" value="C:mitochondrial matrix"/>
    <property type="evidence" value="ECO:0007669"/>
    <property type="project" value="UniProtKB-SubCell"/>
</dbReference>
<reference evidence="7 8" key="1">
    <citation type="submission" date="2020-05" db="EMBL/GenBank/DDBJ databases">
        <authorList>
            <person name="Casaregola S."/>
            <person name="Devillers H."/>
            <person name="Grondin C."/>
        </authorList>
    </citation>
    <scope>NUCLEOTIDE SEQUENCE [LARGE SCALE GENOMIC DNA]</scope>
    <source>
        <strain evidence="7 8">CLIB 1767</strain>
    </source>
</reference>
<keyword evidence="8" id="KW-1185">Reference proteome</keyword>
<evidence type="ECO:0000313" key="8">
    <source>
        <dbReference type="Proteomes" id="UP000644660"/>
    </source>
</evidence>
<gene>
    <name evidence="7" type="ORF">KABA2_02S16918</name>
</gene>
<evidence type="ECO:0000256" key="3">
    <source>
        <dbReference type="ARBA" id="ARBA00022946"/>
    </source>
</evidence>
<keyword evidence="5 6" id="KW-0143">Chaperone</keyword>
<proteinExistence type="inferred from homology"/>
<comment type="subcellular location">
    <subcellularLocation>
        <location evidence="1 6">Mitochondrion matrix</location>
    </subcellularLocation>
</comment>
<dbReference type="PANTHER" id="PTHR13137:SF6">
    <property type="entry name" value="SUCCINATE DEHYDROGENASE ASSEMBLY FACTOR 3, MITOCHONDRIAL"/>
    <property type="match status" value="1"/>
</dbReference>
<dbReference type="GO" id="GO:0006105">
    <property type="term" value="P:succinate metabolic process"/>
    <property type="evidence" value="ECO:0007669"/>
    <property type="project" value="TreeGrafter"/>
</dbReference>
<name>A0A8H2VDK6_9SACH</name>
<comment type="caution">
    <text evidence="7">The sequence shown here is derived from an EMBL/GenBank/DDBJ whole genome shotgun (WGS) entry which is preliminary data.</text>
</comment>
<organism evidence="7 8">
    <name type="scientific">Maudiozyma barnettii</name>
    <dbReference type="NCBI Taxonomy" id="61262"/>
    <lineage>
        <taxon>Eukaryota</taxon>
        <taxon>Fungi</taxon>
        <taxon>Dikarya</taxon>
        <taxon>Ascomycota</taxon>
        <taxon>Saccharomycotina</taxon>
        <taxon>Saccharomycetes</taxon>
        <taxon>Saccharomycetales</taxon>
        <taxon>Saccharomycetaceae</taxon>
        <taxon>Maudiozyma</taxon>
    </lineage>
</organism>
<protein>
    <recommendedName>
        <fullName evidence="6">Succinate dehydrogenase assembly factor 3</fullName>
        <shortName evidence="6">SDH assembly factor 3</shortName>
        <shortName evidence="6">SDHAF3</shortName>
    </recommendedName>
</protein>
<comment type="subunit">
    <text evidence="6">Interacts with the iron-sulfur protein subunit within the SDH catalytic dimer.</text>
</comment>
<evidence type="ECO:0000256" key="2">
    <source>
        <dbReference type="ARBA" id="ARBA00006020"/>
    </source>
</evidence>
<dbReference type="Proteomes" id="UP000644660">
    <property type="component" value="Unassembled WGS sequence"/>
</dbReference>
<dbReference type="OrthoDB" id="278329at2759"/>
<sequence>MNIQVTYKQIEGLTRIVMRRAASHSAQTKDALLPPLMLYRRILRAHRVLPEVQRSIGDKYVKNEFNLHKDIDNPLHIVAFLTSWQDYLHMITNGQWQEGTLSKSSLEKMSPEQVGQLYELMKETERVLSGKPEDAKDKKQ</sequence>
<evidence type="ECO:0000313" key="7">
    <source>
        <dbReference type="EMBL" id="CAB4253328.1"/>
    </source>
</evidence>
<accession>A0A8H2VDK6</accession>
<dbReference type="PANTHER" id="PTHR13137">
    <property type="entry name" value="DC11 ACN9 HOMOLOG"/>
    <property type="match status" value="1"/>
</dbReference>
<dbReference type="RefSeq" id="XP_041405366.1">
    <property type="nucleotide sequence ID" value="XM_041549432.1"/>
</dbReference>
<evidence type="ECO:0000256" key="5">
    <source>
        <dbReference type="ARBA" id="ARBA00023186"/>
    </source>
</evidence>
<comment type="function">
    <text evidence="6">Plays an essential role in the assembly of succinate dehydrogenase (SDH), an enzyme complex (also referred to as respiratory complex II) that is a component of both the tricarboxylic acid (TCA) cycle and the mitochondrial electron transport chain, and which couples the oxidation of succinate to fumarate with the reduction of ubiquinone (coenzyme Q) to ubiquinol. Promotes maturation of the iron-sulfur protein subunit of the SDH catalytic dimer, protecting it from the deleterious effects of oxidants. May act together with SDHAF1.</text>
</comment>
<keyword evidence="4 6" id="KW-0496">Mitochondrion</keyword>
<evidence type="ECO:0000256" key="1">
    <source>
        <dbReference type="ARBA" id="ARBA00004305"/>
    </source>
</evidence>
<dbReference type="GO" id="GO:0034553">
    <property type="term" value="P:mitochondrial respiratory chain complex II assembly"/>
    <property type="evidence" value="ECO:0007669"/>
    <property type="project" value="UniProtKB-UniRule"/>
</dbReference>